<dbReference type="InterPro" id="IPR036390">
    <property type="entry name" value="WH_DNA-bd_sf"/>
</dbReference>
<feature type="domain" description="Transcription regulator PadR N-terminal" evidence="1">
    <location>
        <begin position="14"/>
        <end position="90"/>
    </location>
</feature>
<dbReference type="Proteomes" id="UP000466794">
    <property type="component" value="Unassembled WGS sequence"/>
</dbReference>
<dbReference type="RefSeq" id="WP_157392043.1">
    <property type="nucleotide sequence ID" value="NZ_WRPP01000009.1"/>
</dbReference>
<evidence type="ECO:0000313" key="3">
    <source>
        <dbReference type="Proteomes" id="UP000466794"/>
    </source>
</evidence>
<name>A0A7K1V7B9_9NOCA</name>
<dbReference type="Pfam" id="PF03551">
    <property type="entry name" value="PadR"/>
    <property type="match status" value="1"/>
</dbReference>
<gene>
    <name evidence="2" type="ORF">GPX89_35050</name>
</gene>
<reference evidence="2 3" key="1">
    <citation type="submission" date="2019-12" db="EMBL/GenBank/DDBJ databases">
        <title>Nocardia sp. nov. ET3-3 isolated from soil.</title>
        <authorList>
            <person name="Kanchanasin P."/>
            <person name="Tanasupawat S."/>
            <person name="Yuki M."/>
            <person name="Kudo T."/>
        </authorList>
    </citation>
    <scope>NUCLEOTIDE SEQUENCE [LARGE SCALE GENOMIC DNA]</scope>
    <source>
        <strain evidence="2 3">ET3-3</strain>
    </source>
</reference>
<dbReference type="PANTHER" id="PTHR33169:SF27">
    <property type="entry name" value="TRANSCRIPTIONAL REGULATOR PADR FAMILY PROTEIN"/>
    <property type="match status" value="1"/>
</dbReference>
<dbReference type="Gene3D" id="1.10.10.10">
    <property type="entry name" value="Winged helix-like DNA-binding domain superfamily/Winged helix DNA-binding domain"/>
    <property type="match status" value="1"/>
</dbReference>
<dbReference type="SUPFAM" id="SSF46785">
    <property type="entry name" value="Winged helix' DNA-binding domain"/>
    <property type="match status" value="1"/>
</dbReference>
<dbReference type="AlphaFoldDB" id="A0A7K1V7B9"/>
<protein>
    <submittedName>
        <fullName evidence="2">PadR family transcriptional regulator</fullName>
    </submittedName>
</protein>
<proteinExistence type="predicted"/>
<sequence length="194" mass="21845">MPPRSLRTPVTLAVLGLLAEKPRHVYEMRMVMRERGHDEVLKLKNASMYDALPRLLDAGLIEVEAAAREGNRPERTVYRSTAEGRRRLAEWLRELLSDPVHDQAAFTAALGFMFALPRAEVAELVSERARRIDARVTAVDDAIAAAGAVPAIFLTDQTYGQTLRRAERDWLLEFADDLRTGRLRWPKGSDSHAD</sequence>
<keyword evidence="3" id="KW-1185">Reference proteome</keyword>
<comment type="caution">
    <text evidence="2">The sequence shown here is derived from an EMBL/GenBank/DDBJ whole genome shotgun (WGS) entry which is preliminary data.</text>
</comment>
<dbReference type="PANTHER" id="PTHR33169">
    <property type="entry name" value="PADR-FAMILY TRANSCRIPTIONAL REGULATOR"/>
    <property type="match status" value="1"/>
</dbReference>
<evidence type="ECO:0000313" key="2">
    <source>
        <dbReference type="EMBL" id="MVU82437.1"/>
    </source>
</evidence>
<accession>A0A7K1V7B9</accession>
<evidence type="ECO:0000259" key="1">
    <source>
        <dbReference type="Pfam" id="PF03551"/>
    </source>
</evidence>
<organism evidence="2 3">
    <name type="scientific">Nocardia terrae</name>
    <dbReference type="NCBI Taxonomy" id="2675851"/>
    <lineage>
        <taxon>Bacteria</taxon>
        <taxon>Bacillati</taxon>
        <taxon>Actinomycetota</taxon>
        <taxon>Actinomycetes</taxon>
        <taxon>Mycobacteriales</taxon>
        <taxon>Nocardiaceae</taxon>
        <taxon>Nocardia</taxon>
    </lineage>
</organism>
<dbReference type="InterPro" id="IPR005149">
    <property type="entry name" value="Tscrpt_reg_PadR_N"/>
</dbReference>
<dbReference type="InterPro" id="IPR052509">
    <property type="entry name" value="Metal_resp_DNA-bind_regulator"/>
</dbReference>
<dbReference type="EMBL" id="WRPP01000009">
    <property type="protein sequence ID" value="MVU82437.1"/>
    <property type="molecule type" value="Genomic_DNA"/>
</dbReference>
<dbReference type="InterPro" id="IPR036388">
    <property type="entry name" value="WH-like_DNA-bd_sf"/>
</dbReference>